<dbReference type="InterPro" id="IPR018627">
    <property type="entry name" value="ELP6"/>
</dbReference>
<dbReference type="InterPro" id="IPR027417">
    <property type="entry name" value="P-loop_NTPase"/>
</dbReference>
<dbReference type="AlphaFoldDB" id="A0A367LI35"/>
<reference evidence="3 4" key="1">
    <citation type="journal article" date="2015" name="BMC Genomics">
        <title>Insights from the genome of Ophiocordyceps polyrhachis-furcata to pathogenicity and host specificity in insect fungi.</title>
        <authorList>
            <person name="Wichadakul D."/>
            <person name="Kobmoo N."/>
            <person name="Ingsriswang S."/>
            <person name="Tangphatsornruang S."/>
            <person name="Chantasingh D."/>
            <person name="Luangsa-ard J.J."/>
            <person name="Eurwilaichitr L."/>
        </authorList>
    </citation>
    <scope>NUCLEOTIDE SEQUENCE [LARGE SCALE GENOMIC DNA]</scope>
    <source>
        <strain evidence="3 4">BCC 54312</strain>
    </source>
</reference>
<dbReference type="UniPathway" id="UPA00988"/>
<dbReference type="OrthoDB" id="9995306at2759"/>
<dbReference type="Gene3D" id="3.40.50.300">
    <property type="entry name" value="P-loop containing nucleotide triphosphate hydrolases"/>
    <property type="match status" value="1"/>
</dbReference>
<evidence type="ECO:0000256" key="2">
    <source>
        <dbReference type="ARBA" id="ARBA00008837"/>
    </source>
</evidence>
<dbReference type="PANTHER" id="PTHR16184:SF6">
    <property type="entry name" value="ELONGATOR COMPLEX PROTEIN 6"/>
    <property type="match status" value="1"/>
</dbReference>
<evidence type="ECO:0000313" key="3">
    <source>
        <dbReference type="EMBL" id="RCI14088.1"/>
    </source>
</evidence>
<keyword evidence="4" id="KW-1185">Reference proteome</keyword>
<dbReference type="CDD" id="cd19495">
    <property type="entry name" value="Elp6"/>
    <property type="match status" value="1"/>
</dbReference>
<evidence type="ECO:0000313" key="4">
    <source>
        <dbReference type="Proteomes" id="UP000253664"/>
    </source>
</evidence>
<evidence type="ECO:0008006" key="5">
    <source>
        <dbReference type="Google" id="ProtNLM"/>
    </source>
</evidence>
<dbReference type="GO" id="GO:0033588">
    <property type="term" value="C:elongator holoenzyme complex"/>
    <property type="evidence" value="ECO:0007669"/>
    <property type="project" value="InterPro"/>
</dbReference>
<proteinExistence type="inferred from homology"/>
<dbReference type="Pfam" id="PF09807">
    <property type="entry name" value="ELP6"/>
    <property type="match status" value="1"/>
</dbReference>
<accession>A0A367LI35</accession>
<dbReference type="STRING" id="1330021.A0A367LI35"/>
<comment type="similarity">
    <text evidence="2">Belongs to the ELP6 family.</text>
</comment>
<gene>
    <name evidence="3" type="ORF">L249_8252</name>
</gene>
<dbReference type="GO" id="GO:0002098">
    <property type="term" value="P:tRNA wobble uridine modification"/>
    <property type="evidence" value="ECO:0007669"/>
    <property type="project" value="InterPro"/>
</dbReference>
<dbReference type="Proteomes" id="UP000253664">
    <property type="component" value="Unassembled WGS sequence"/>
</dbReference>
<comment type="caution">
    <text evidence="3">The sequence shown here is derived from an EMBL/GenBank/DDBJ whole genome shotgun (WGS) entry which is preliminary data.</text>
</comment>
<sequence>MSKAASKSIPPLLQPLLSPNSFDQNSLFVLTSVLGATTNWLVLRYLYALLSPSSTHGGDDHGQERGESSASVVLVSFMRDGAFWREGASKISLDLISLHQRRRFAFVDGLSGLFVSPPQTASPDRILTSPDLSYVMANIAQALDRDVDAGPASAPRKVLIIDQIDVLQATTGLTSEAVRSALLSLRERVDATILTLAADDPLIHTQTTSLEREHASLVLSHAHAARTVVALRRLDSGPAPDVSGVMRISSRRRHPFDGENDAPLPPDAEYLYRVVADGSVTVFERGSR</sequence>
<dbReference type="EMBL" id="LKCN02000005">
    <property type="protein sequence ID" value="RCI14088.1"/>
    <property type="molecule type" value="Genomic_DNA"/>
</dbReference>
<comment type="pathway">
    <text evidence="1">tRNA modification; 5-methoxycarbonylmethyl-2-thiouridine-tRNA biosynthesis.</text>
</comment>
<protein>
    <recommendedName>
        <fullName evidence="5">Elongator complex protein 6</fullName>
    </recommendedName>
</protein>
<organism evidence="3 4">
    <name type="scientific">Ophiocordyceps polyrhachis-furcata BCC 54312</name>
    <dbReference type="NCBI Taxonomy" id="1330021"/>
    <lineage>
        <taxon>Eukaryota</taxon>
        <taxon>Fungi</taxon>
        <taxon>Dikarya</taxon>
        <taxon>Ascomycota</taxon>
        <taxon>Pezizomycotina</taxon>
        <taxon>Sordariomycetes</taxon>
        <taxon>Hypocreomycetidae</taxon>
        <taxon>Hypocreales</taxon>
        <taxon>Ophiocordycipitaceae</taxon>
        <taxon>Ophiocordyceps</taxon>
    </lineage>
</organism>
<evidence type="ECO:0000256" key="1">
    <source>
        <dbReference type="ARBA" id="ARBA00005043"/>
    </source>
</evidence>
<name>A0A367LI35_9HYPO</name>
<dbReference type="PANTHER" id="PTHR16184">
    <property type="entry name" value="ELONGATOR COMPLEX PROTEIN 6"/>
    <property type="match status" value="1"/>
</dbReference>